<comment type="subcellular location">
    <subcellularLocation>
        <location evidence="1">Cell membrane</location>
        <topology evidence="1">Multi-pass membrane protein</topology>
    </subcellularLocation>
</comment>
<keyword evidence="4 6" id="KW-1133">Transmembrane helix</keyword>
<feature type="transmembrane region" description="Helical" evidence="6">
    <location>
        <begin position="66"/>
        <end position="86"/>
    </location>
</feature>
<feature type="transmembrane region" description="Helical" evidence="6">
    <location>
        <begin position="6"/>
        <end position="32"/>
    </location>
</feature>
<feature type="transmembrane region" description="Helical" evidence="6">
    <location>
        <begin position="281"/>
        <end position="299"/>
    </location>
</feature>
<dbReference type="InterPro" id="IPR001851">
    <property type="entry name" value="ABC_transp_permease"/>
</dbReference>
<name>A0A4R1QSD5_HYDET</name>
<feature type="transmembrane region" description="Helical" evidence="6">
    <location>
        <begin position="98"/>
        <end position="117"/>
    </location>
</feature>
<keyword evidence="8" id="KW-1185">Reference proteome</keyword>
<accession>A0A4R1QSD5</accession>
<organism evidence="7 8">
    <name type="scientific">Hydrogenispora ethanolica</name>
    <dbReference type="NCBI Taxonomy" id="1082276"/>
    <lineage>
        <taxon>Bacteria</taxon>
        <taxon>Bacillati</taxon>
        <taxon>Bacillota</taxon>
        <taxon>Hydrogenispora</taxon>
    </lineage>
</organism>
<evidence type="ECO:0000313" key="7">
    <source>
        <dbReference type="EMBL" id="TCL56809.1"/>
    </source>
</evidence>
<evidence type="ECO:0000256" key="3">
    <source>
        <dbReference type="ARBA" id="ARBA00022692"/>
    </source>
</evidence>
<dbReference type="RefSeq" id="WP_132017259.1">
    <property type="nucleotide sequence ID" value="NZ_SLUN01000048.1"/>
</dbReference>
<dbReference type="PANTHER" id="PTHR43370">
    <property type="entry name" value="SUGAR ABC TRANSPORTER INTEGRAL MEMBRANE PROTEIN-RELATED"/>
    <property type="match status" value="1"/>
</dbReference>
<dbReference type="GO" id="GO:0022857">
    <property type="term" value="F:transmembrane transporter activity"/>
    <property type="evidence" value="ECO:0007669"/>
    <property type="project" value="InterPro"/>
</dbReference>
<sequence length="312" mass="32743">MDWGFIMGIGAFVIASTLRAATPLIFAALGGVFSERSGVFNIGLEGIMLFSAFFGMYGSYLTNNPWLGVLLGTLVGGLVAAVHAFLSIELRANQTVSGVALNLMAVAGTNMLLVKFFHSVGQSPSVAKVADWQVPLLKDIPFLGDAIGNLNPLVYLALAMVALSSFFLFGTTTGLRIRSVGENPEAAATVGISIRKIRYLGVIASGLLGGLGGVFLSLGSMDLFKENMTAGRGFIALAAMISGKYNPVGAFFACLLFGFAEALEGQFQLLGMNVPTQFLHMLPYACTIILILGVVGKSVPPAADGIPYEGRK</sequence>
<proteinExistence type="predicted"/>
<feature type="transmembrane region" description="Helical" evidence="6">
    <location>
        <begin position="233"/>
        <end position="260"/>
    </location>
</feature>
<dbReference type="PANTHER" id="PTHR43370:SF1">
    <property type="entry name" value="GUANOSINE ABC TRANSPORTER PERMEASE PROTEIN NUPQ"/>
    <property type="match status" value="1"/>
</dbReference>
<evidence type="ECO:0000256" key="1">
    <source>
        <dbReference type="ARBA" id="ARBA00004651"/>
    </source>
</evidence>
<evidence type="ECO:0000256" key="4">
    <source>
        <dbReference type="ARBA" id="ARBA00022989"/>
    </source>
</evidence>
<gene>
    <name evidence="7" type="ORF">EDC14_104822</name>
</gene>
<keyword evidence="5 6" id="KW-0472">Membrane</keyword>
<dbReference type="GO" id="GO:0005886">
    <property type="term" value="C:plasma membrane"/>
    <property type="evidence" value="ECO:0007669"/>
    <property type="project" value="UniProtKB-SubCell"/>
</dbReference>
<feature type="transmembrane region" description="Helical" evidence="6">
    <location>
        <begin position="39"/>
        <end position="60"/>
    </location>
</feature>
<comment type="caution">
    <text evidence="7">The sequence shown here is derived from an EMBL/GenBank/DDBJ whole genome shotgun (WGS) entry which is preliminary data.</text>
</comment>
<keyword evidence="2" id="KW-1003">Cell membrane</keyword>
<keyword evidence="3 6" id="KW-0812">Transmembrane</keyword>
<dbReference type="OrthoDB" id="9792579at2"/>
<dbReference type="EMBL" id="SLUN01000048">
    <property type="protein sequence ID" value="TCL56809.1"/>
    <property type="molecule type" value="Genomic_DNA"/>
</dbReference>
<dbReference type="CDD" id="cd06580">
    <property type="entry name" value="TM_PBP1_transp_TpRbsC_like"/>
    <property type="match status" value="1"/>
</dbReference>
<feature type="transmembrane region" description="Helical" evidence="6">
    <location>
        <begin position="197"/>
        <end position="221"/>
    </location>
</feature>
<evidence type="ECO:0000313" key="8">
    <source>
        <dbReference type="Proteomes" id="UP000295008"/>
    </source>
</evidence>
<dbReference type="Proteomes" id="UP000295008">
    <property type="component" value="Unassembled WGS sequence"/>
</dbReference>
<dbReference type="AlphaFoldDB" id="A0A4R1QSD5"/>
<evidence type="ECO:0000256" key="2">
    <source>
        <dbReference type="ARBA" id="ARBA00022475"/>
    </source>
</evidence>
<evidence type="ECO:0000256" key="5">
    <source>
        <dbReference type="ARBA" id="ARBA00023136"/>
    </source>
</evidence>
<evidence type="ECO:0000256" key="6">
    <source>
        <dbReference type="SAM" id="Phobius"/>
    </source>
</evidence>
<dbReference type="Pfam" id="PF02653">
    <property type="entry name" value="BPD_transp_2"/>
    <property type="match status" value="1"/>
</dbReference>
<reference evidence="7 8" key="1">
    <citation type="submission" date="2019-03" db="EMBL/GenBank/DDBJ databases">
        <title>Genomic Encyclopedia of Type Strains, Phase IV (KMG-IV): sequencing the most valuable type-strain genomes for metagenomic binning, comparative biology and taxonomic classification.</title>
        <authorList>
            <person name="Goeker M."/>
        </authorList>
    </citation>
    <scope>NUCLEOTIDE SEQUENCE [LARGE SCALE GENOMIC DNA]</scope>
    <source>
        <strain evidence="7 8">LX-B</strain>
    </source>
</reference>
<protein>
    <submittedName>
        <fullName evidence="7">Nucleoside ABC transporter membrane protein</fullName>
    </submittedName>
</protein>
<feature type="transmembrane region" description="Helical" evidence="6">
    <location>
        <begin position="153"/>
        <end position="177"/>
    </location>
</feature>